<dbReference type="GO" id="GO:0004439">
    <property type="term" value="F:phosphatidylinositol-4,5-bisphosphate 5-phosphatase activity"/>
    <property type="evidence" value="ECO:0007669"/>
    <property type="project" value="TreeGrafter"/>
</dbReference>
<dbReference type="AlphaFoldDB" id="A0A1D2VH35"/>
<dbReference type="GO" id="GO:0046856">
    <property type="term" value="P:phosphatidylinositol dephosphorylation"/>
    <property type="evidence" value="ECO:0007669"/>
    <property type="project" value="InterPro"/>
</dbReference>
<dbReference type="Pfam" id="PF22669">
    <property type="entry name" value="Exo_endo_phos2"/>
    <property type="match status" value="2"/>
</dbReference>
<evidence type="ECO:0000313" key="4">
    <source>
        <dbReference type="Proteomes" id="UP000095038"/>
    </source>
</evidence>
<accession>A0A1D2VH35</accession>
<dbReference type="Proteomes" id="UP000095038">
    <property type="component" value="Unassembled WGS sequence"/>
</dbReference>
<feature type="domain" description="Inositol polyphosphate-related phosphatase" evidence="2">
    <location>
        <begin position="202"/>
        <end position="772"/>
    </location>
</feature>
<keyword evidence="4" id="KW-1185">Reference proteome</keyword>
<evidence type="ECO:0000313" key="3">
    <source>
        <dbReference type="EMBL" id="ODV60968.1"/>
    </source>
</evidence>
<gene>
    <name evidence="3" type="ORF">ASCRUDRAFT_7942</name>
</gene>
<dbReference type="EMBL" id="KV454480">
    <property type="protein sequence ID" value="ODV60968.1"/>
    <property type="molecule type" value="Genomic_DNA"/>
</dbReference>
<dbReference type="OrthoDB" id="62798at2759"/>
<feature type="region of interest" description="Disordered" evidence="1">
    <location>
        <begin position="84"/>
        <end position="116"/>
    </location>
</feature>
<feature type="region of interest" description="Disordered" evidence="1">
    <location>
        <begin position="561"/>
        <end position="594"/>
    </location>
</feature>
<evidence type="ECO:0000259" key="2">
    <source>
        <dbReference type="SMART" id="SM00128"/>
    </source>
</evidence>
<dbReference type="RefSeq" id="XP_020047275.1">
    <property type="nucleotide sequence ID" value="XM_020194374.1"/>
</dbReference>
<name>A0A1D2VH35_9ASCO</name>
<feature type="compositionally biased region" description="Polar residues" evidence="1">
    <location>
        <begin position="561"/>
        <end position="581"/>
    </location>
</feature>
<dbReference type="SUPFAM" id="SSF56219">
    <property type="entry name" value="DNase I-like"/>
    <property type="match status" value="2"/>
</dbReference>
<feature type="region of interest" description="Disordered" evidence="1">
    <location>
        <begin position="429"/>
        <end position="457"/>
    </location>
</feature>
<dbReference type="GeneID" id="30968010"/>
<dbReference type="PANTHER" id="PTHR11200:SF275">
    <property type="entry name" value="LD06095P"/>
    <property type="match status" value="1"/>
</dbReference>
<dbReference type="Gene3D" id="3.60.10.10">
    <property type="entry name" value="Endonuclease/exonuclease/phosphatase"/>
    <property type="match status" value="2"/>
</dbReference>
<dbReference type="PANTHER" id="PTHR11200">
    <property type="entry name" value="INOSITOL 5-PHOSPHATASE"/>
    <property type="match status" value="1"/>
</dbReference>
<feature type="compositionally biased region" description="Low complexity" evidence="1">
    <location>
        <begin position="89"/>
        <end position="116"/>
    </location>
</feature>
<sequence>MHYLLETSSHVIFYFPPKSNSDIPNYSIHFKDHDTNSNLHSLNKIQDLKFNDNLSLYYNNDQNIVEVIFRQSNNFNDLHYNRQNNSFPTTNTDNNTYNNTYNSNNSNNDNDNYNDNTTQNLGFIPMNDDIKINKLANFISIWKNGLSFIDEFQSSLNYNSNNSTINNNNNNNDNNNQLENRKIDPNLLNYLNNNFNNFNHFKNLKFKIISWNINGNSNCFNNINELNNFKSLLSIPINANNLIDIYIINLQETIPLNIKNFYSDPKIISSWSNFILYLLNENNDKDKNKYKYKYKYNKYTYISSNRLLGLSTIIISKLYLKDLISVKLKKSIGTGYFKIYGNKGATLIDFNLQLSSYSNNINKFLKFVIVNLHLNSGNDNLNFSKRKSQLSLINTSLNLDSYFNLFSNKSKISDDDFIEFDKSSNSFSFNNDDENDNTNTKTKTNSKNNTHKDIDNENNDELFSIEDFDDDNERLDFYSSDDDINLLKSTSTLVSHDDIFNQKPNENCKQNHLPSSAITNSKTLNFNDTLYSNNHSVEENIGKIKSLRAPANISDLDDTAETQNNKLNSETQNNKLNSITRDNNDNHNNNNNDNNDEIKKCYLFVCGDFNFRSDTNSTELIKDLISKNLVPKILKFDSLNSNKNNLKILSNCNESRINFKPSYKFKYTNLNQNDSLIDNDFRNNTDNFQTIDNFNDTDDDNYDNDYDYERIPSYTDRIFYREIFKPFNHNLNGFNNINNNLEIVDYNMSDMFKCSDHKPIYLDFKINDAQLCDFDQRQDLIEKYYENLNIEETKNKKAKDSQLKVSLLNNKINNAKILNIEPVTLSFNLEYFEDKELNLVDTNESEEIEWEILFNNNGSTFVKIEYNNGEESFKKNYFNNFESKREMEDYFKSFITVNDGKLKGKLYKNFFKNFKVNVRSFIPSGILSIKILIILRISKVKDFYVNFEINCADSYFGKNLDLFNKDLNNKLIPNNLLEIINYLITKLNSKNIRNKNLLVINGSFKNISIPNFTKFENFIIEKIEKDELNYIENINQIQEMNENYNEFGFKLVFKIFLLLLRNLENGLIPQELILVIFKQSFKEIENLKAVRGVSNISLLEKKNIITTRIVEIVPGIRSNTFVYLISFLRLYLDYIINDCFNGNAIRIRNSCQEVVEVFELILFKIDSDMLTDSLSRQRKKAVRILFELE</sequence>
<dbReference type="InParanoid" id="A0A1D2VH35"/>
<dbReference type="InterPro" id="IPR046985">
    <property type="entry name" value="IP5"/>
</dbReference>
<evidence type="ECO:0000256" key="1">
    <source>
        <dbReference type="SAM" id="MobiDB-lite"/>
    </source>
</evidence>
<dbReference type="InterPro" id="IPR000300">
    <property type="entry name" value="IPPc"/>
</dbReference>
<protein>
    <submittedName>
        <fullName evidence="3">DNase I-like protein</fullName>
    </submittedName>
</protein>
<dbReference type="SMART" id="SM00128">
    <property type="entry name" value="IPPc"/>
    <property type="match status" value="1"/>
</dbReference>
<dbReference type="InterPro" id="IPR036691">
    <property type="entry name" value="Endo/exonu/phosph_ase_sf"/>
</dbReference>
<proteinExistence type="predicted"/>
<organism evidence="3 4">
    <name type="scientific">Ascoidea rubescens DSM 1968</name>
    <dbReference type="NCBI Taxonomy" id="1344418"/>
    <lineage>
        <taxon>Eukaryota</taxon>
        <taxon>Fungi</taxon>
        <taxon>Dikarya</taxon>
        <taxon>Ascomycota</taxon>
        <taxon>Saccharomycotina</taxon>
        <taxon>Saccharomycetes</taxon>
        <taxon>Ascoideaceae</taxon>
        <taxon>Ascoidea</taxon>
    </lineage>
</organism>
<feature type="compositionally biased region" description="Low complexity" evidence="1">
    <location>
        <begin position="437"/>
        <end position="448"/>
    </location>
</feature>
<reference evidence="4" key="1">
    <citation type="submission" date="2016-05" db="EMBL/GenBank/DDBJ databases">
        <title>Comparative genomics of biotechnologically important yeasts.</title>
        <authorList>
            <consortium name="DOE Joint Genome Institute"/>
            <person name="Riley R."/>
            <person name="Haridas S."/>
            <person name="Wolfe K.H."/>
            <person name="Lopes M.R."/>
            <person name="Hittinger C.T."/>
            <person name="Goker M."/>
            <person name="Salamov A."/>
            <person name="Wisecaver J."/>
            <person name="Long T.M."/>
            <person name="Aerts A.L."/>
            <person name="Barry K."/>
            <person name="Choi C."/>
            <person name="Clum A."/>
            <person name="Coughlan A.Y."/>
            <person name="Deshpande S."/>
            <person name="Douglass A.P."/>
            <person name="Hanson S.J."/>
            <person name="Klenk H.-P."/>
            <person name="Labutti K."/>
            <person name="Lapidus A."/>
            <person name="Lindquist E."/>
            <person name="Lipzen A."/>
            <person name="Meier-Kolthoff J.P."/>
            <person name="Ohm R.A."/>
            <person name="Otillar R.P."/>
            <person name="Pangilinan J."/>
            <person name="Peng Y."/>
            <person name="Rokas A."/>
            <person name="Rosa C.A."/>
            <person name="Scheuner C."/>
            <person name="Sibirny A.A."/>
            <person name="Slot J.C."/>
            <person name="Stielow J.B."/>
            <person name="Sun H."/>
            <person name="Kurtzman C.P."/>
            <person name="Blackwell M."/>
            <person name="Grigoriev I.V."/>
            <person name="Jeffries T.W."/>
        </authorList>
    </citation>
    <scope>NUCLEOTIDE SEQUENCE [LARGE SCALE GENOMIC DNA]</scope>
    <source>
        <strain evidence="4">DSM 1968</strain>
    </source>
</reference>
<dbReference type="STRING" id="1344418.A0A1D2VH35"/>